<comment type="caution">
    <text evidence="5">The sequence shown here is derived from an EMBL/GenBank/DDBJ whole genome shotgun (WGS) entry which is preliminary data.</text>
</comment>
<dbReference type="Pfam" id="PF00534">
    <property type="entry name" value="Glycos_transf_1"/>
    <property type="match status" value="1"/>
</dbReference>
<keyword evidence="1" id="KW-0328">Glycosyltransferase</keyword>
<feature type="domain" description="Glycosyltransferase subfamily 4-like N-terminal" evidence="4">
    <location>
        <begin position="23"/>
        <end position="198"/>
    </location>
</feature>
<evidence type="ECO:0000256" key="2">
    <source>
        <dbReference type="ARBA" id="ARBA00022679"/>
    </source>
</evidence>
<dbReference type="EMBL" id="BSRI01000002">
    <property type="protein sequence ID" value="GLV56132.1"/>
    <property type="molecule type" value="Genomic_DNA"/>
</dbReference>
<dbReference type="Pfam" id="PF13439">
    <property type="entry name" value="Glyco_transf_4"/>
    <property type="match status" value="1"/>
</dbReference>
<dbReference type="Gene3D" id="3.40.50.2000">
    <property type="entry name" value="Glycogen Phosphorylase B"/>
    <property type="match status" value="2"/>
</dbReference>
<evidence type="ECO:0000313" key="6">
    <source>
        <dbReference type="Proteomes" id="UP001344906"/>
    </source>
</evidence>
<protein>
    <submittedName>
        <fullName evidence="5">Glycosyl transferase family 1</fullName>
    </submittedName>
</protein>
<dbReference type="RefSeq" id="WP_338251161.1">
    <property type="nucleotide sequence ID" value="NZ_BSRI01000002.1"/>
</dbReference>
<dbReference type="Proteomes" id="UP001344906">
    <property type="component" value="Unassembled WGS sequence"/>
</dbReference>
<proteinExistence type="predicted"/>
<keyword evidence="6" id="KW-1185">Reference proteome</keyword>
<dbReference type="InterPro" id="IPR028098">
    <property type="entry name" value="Glyco_trans_4-like_N"/>
</dbReference>
<dbReference type="SUPFAM" id="SSF53756">
    <property type="entry name" value="UDP-Glycosyltransferase/glycogen phosphorylase"/>
    <property type="match status" value="1"/>
</dbReference>
<evidence type="ECO:0000259" key="3">
    <source>
        <dbReference type="Pfam" id="PF00534"/>
    </source>
</evidence>
<feature type="domain" description="Glycosyl transferase family 1" evidence="3">
    <location>
        <begin position="206"/>
        <end position="393"/>
    </location>
</feature>
<evidence type="ECO:0000256" key="1">
    <source>
        <dbReference type="ARBA" id="ARBA00022676"/>
    </source>
</evidence>
<dbReference type="PANTHER" id="PTHR12526">
    <property type="entry name" value="GLYCOSYLTRANSFERASE"/>
    <property type="match status" value="1"/>
</dbReference>
<gene>
    <name evidence="5" type="ORF">KDH_29750</name>
</gene>
<dbReference type="InterPro" id="IPR001296">
    <property type="entry name" value="Glyco_trans_1"/>
</dbReference>
<evidence type="ECO:0000313" key="5">
    <source>
        <dbReference type="EMBL" id="GLV56132.1"/>
    </source>
</evidence>
<name>A0ABQ6FPC3_9CHLR</name>
<keyword evidence="2 5" id="KW-0808">Transferase</keyword>
<sequence length="435" mass="48545">MRRIAFLSEHANPLAARGGADAGGQNVYISELCQQLAQRGYQIDVFTRRDTPDGPEIVNWLPGIRVISIQAGPTAVCPKDSIWPFMHEFMMGILAFLTRERCQYELIHSNFWMSGWVAVELKRRLALPVAHIFHAMGKTKQRNQGALDSSPAERLEIEQYVINGVDRIIAQCPEEQRELIEDYGTPAHKVAVIPSAVNSTIFSPVDRQQARQTIGVDGDDFIIVYVGRLLPRKDVRNVVRGVAQLVEHVRHDTQHMYPSIKLLIVGGETDVPSPSHTPEIAVLQKIADDLHIGDALRFIGKRQQEMLRYYYSAGNVVVTTPWYEPFGLTPLEGMACGRPVIGSAVGGITYTIADGITGFHVPPKEPAALARKLFQLFQQPSLAIQMGHAARQRVEQLFSWPITALRTGELYNEVLSETQVSQTSQSINTNSKKEF</sequence>
<organism evidence="5 6">
    <name type="scientific">Dictyobacter halimunensis</name>
    <dbReference type="NCBI Taxonomy" id="3026934"/>
    <lineage>
        <taxon>Bacteria</taxon>
        <taxon>Bacillati</taxon>
        <taxon>Chloroflexota</taxon>
        <taxon>Ktedonobacteria</taxon>
        <taxon>Ktedonobacterales</taxon>
        <taxon>Dictyobacteraceae</taxon>
        <taxon>Dictyobacter</taxon>
    </lineage>
</organism>
<evidence type="ECO:0000259" key="4">
    <source>
        <dbReference type="Pfam" id="PF13439"/>
    </source>
</evidence>
<dbReference type="GO" id="GO:0016740">
    <property type="term" value="F:transferase activity"/>
    <property type="evidence" value="ECO:0007669"/>
    <property type="project" value="UniProtKB-KW"/>
</dbReference>
<accession>A0ABQ6FPC3</accession>
<reference evidence="5 6" key="1">
    <citation type="submission" date="2023-02" db="EMBL/GenBank/DDBJ databases">
        <title>Dictyobacter halimunensis sp. nov., a new member of the class Ktedonobacteria from forest soil in a geothermal area.</title>
        <authorList>
            <person name="Rachmania M.K."/>
            <person name="Ningsih F."/>
            <person name="Sakai Y."/>
            <person name="Yabe S."/>
            <person name="Yokota A."/>
            <person name="Sjamsuridzal W."/>
        </authorList>
    </citation>
    <scope>NUCLEOTIDE SEQUENCE [LARGE SCALE GENOMIC DNA]</scope>
    <source>
        <strain evidence="5 6">S3.2.2.5</strain>
    </source>
</reference>
<dbReference type="PANTHER" id="PTHR12526:SF510">
    <property type="entry name" value="D-INOSITOL 3-PHOSPHATE GLYCOSYLTRANSFERASE"/>
    <property type="match status" value="1"/>
</dbReference>